<dbReference type="PANTHER" id="PTHR11662">
    <property type="entry name" value="SOLUTE CARRIER FAMILY 17"/>
    <property type="match status" value="1"/>
</dbReference>
<dbReference type="GO" id="GO:0006820">
    <property type="term" value="P:monoatomic anion transport"/>
    <property type="evidence" value="ECO:0007669"/>
    <property type="project" value="TreeGrafter"/>
</dbReference>
<feature type="transmembrane region" description="Helical" evidence="5">
    <location>
        <begin position="34"/>
        <end position="55"/>
    </location>
</feature>
<reference evidence="7" key="1">
    <citation type="submission" date="2022-03" db="EMBL/GenBank/DDBJ databases">
        <authorList>
            <person name="Tunstrom K."/>
        </authorList>
    </citation>
    <scope>NUCLEOTIDE SEQUENCE</scope>
</reference>
<organism evidence="7 8">
    <name type="scientific">Euphydryas editha</name>
    <name type="common">Edith's checkerspot</name>
    <dbReference type="NCBI Taxonomy" id="104508"/>
    <lineage>
        <taxon>Eukaryota</taxon>
        <taxon>Metazoa</taxon>
        <taxon>Ecdysozoa</taxon>
        <taxon>Arthropoda</taxon>
        <taxon>Hexapoda</taxon>
        <taxon>Insecta</taxon>
        <taxon>Pterygota</taxon>
        <taxon>Neoptera</taxon>
        <taxon>Endopterygota</taxon>
        <taxon>Lepidoptera</taxon>
        <taxon>Glossata</taxon>
        <taxon>Ditrysia</taxon>
        <taxon>Papilionoidea</taxon>
        <taxon>Nymphalidae</taxon>
        <taxon>Nymphalinae</taxon>
        <taxon>Euphydryas</taxon>
    </lineage>
</organism>
<dbReference type="InterPro" id="IPR036259">
    <property type="entry name" value="MFS_trans_sf"/>
</dbReference>
<dbReference type="InterPro" id="IPR050382">
    <property type="entry name" value="MFS_Na/Anion_cotransporter"/>
</dbReference>
<keyword evidence="4 5" id="KW-0472">Membrane</keyword>
<evidence type="ECO:0000313" key="7">
    <source>
        <dbReference type="EMBL" id="CAH2090794.1"/>
    </source>
</evidence>
<dbReference type="SUPFAM" id="SSF103473">
    <property type="entry name" value="MFS general substrate transporter"/>
    <property type="match status" value="1"/>
</dbReference>
<comment type="caution">
    <text evidence="7">The sequence shown here is derived from an EMBL/GenBank/DDBJ whole genome shotgun (WGS) entry which is preliminary data.</text>
</comment>
<keyword evidence="3 5" id="KW-1133">Transmembrane helix</keyword>
<dbReference type="PANTHER" id="PTHR11662:SF415">
    <property type="entry name" value="AT30085P-RELATED"/>
    <property type="match status" value="1"/>
</dbReference>
<proteinExistence type="predicted"/>
<feature type="domain" description="Major facilitator superfamily (MFS) profile" evidence="6">
    <location>
        <begin position="1"/>
        <end position="191"/>
    </location>
</feature>
<sequence length="191" mass="21452">MVVLISNEQITQVGNINCNIQHAIFDWEEKTQGLLLSGFYYGYFCTQILGGFLALKFGSKWVLGIGLLSTALLTFLTPIITRTGGSTWLFILRIVEGMGEGPTMPALAHMMARWIPPHERSILSAIIFGGGQFGNIFGPIISGILLDKARDWAYVFYFFGAFGLFWFTLWSLLCYSEPNEHPFISKKESYT</sequence>
<name>A0AAU9TVT8_EUPED</name>
<dbReference type="PROSITE" id="PS50850">
    <property type="entry name" value="MFS"/>
    <property type="match status" value="1"/>
</dbReference>
<protein>
    <recommendedName>
        <fullName evidence="6">Major facilitator superfamily (MFS) profile domain-containing protein</fullName>
    </recommendedName>
</protein>
<evidence type="ECO:0000259" key="6">
    <source>
        <dbReference type="PROSITE" id="PS50850"/>
    </source>
</evidence>
<dbReference type="Pfam" id="PF07690">
    <property type="entry name" value="MFS_1"/>
    <property type="match status" value="1"/>
</dbReference>
<dbReference type="GO" id="GO:0016020">
    <property type="term" value="C:membrane"/>
    <property type="evidence" value="ECO:0007669"/>
    <property type="project" value="UniProtKB-SubCell"/>
</dbReference>
<evidence type="ECO:0000256" key="4">
    <source>
        <dbReference type="ARBA" id="ARBA00023136"/>
    </source>
</evidence>
<dbReference type="Proteomes" id="UP001153954">
    <property type="component" value="Unassembled WGS sequence"/>
</dbReference>
<dbReference type="Gene3D" id="1.20.1250.20">
    <property type="entry name" value="MFS general substrate transporter like domains"/>
    <property type="match status" value="1"/>
</dbReference>
<gene>
    <name evidence="7" type="ORF">EEDITHA_LOCUS6719</name>
</gene>
<evidence type="ECO:0000313" key="8">
    <source>
        <dbReference type="Proteomes" id="UP001153954"/>
    </source>
</evidence>
<evidence type="ECO:0000256" key="3">
    <source>
        <dbReference type="ARBA" id="ARBA00022989"/>
    </source>
</evidence>
<evidence type="ECO:0000256" key="1">
    <source>
        <dbReference type="ARBA" id="ARBA00004141"/>
    </source>
</evidence>
<dbReference type="EMBL" id="CAKOGL010000010">
    <property type="protein sequence ID" value="CAH2090794.1"/>
    <property type="molecule type" value="Genomic_DNA"/>
</dbReference>
<feature type="transmembrane region" description="Helical" evidence="5">
    <location>
        <begin position="152"/>
        <end position="175"/>
    </location>
</feature>
<keyword evidence="2 5" id="KW-0812">Transmembrane</keyword>
<dbReference type="AlphaFoldDB" id="A0AAU9TVT8"/>
<keyword evidence="8" id="KW-1185">Reference proteome</keyword>
<dbReference type="GO" id="GO:0022857">
    <property type="term" value="F:transmembrane transporter activity"/>
    <property type="evidence" value="ECO:0007669"/>
    <property type="project" value="InterPro"/>
</dbReference>
<feature type="transmembrane region" description="Helical" evidence="5">
    <location>
        <begin position="122"/>
        <end position="146"/>
    </location>
</feature>
<dbReference type="FunFam" id="1.20.1250.20:FF:000423">
    <property type="entry name" value="Putative inorganic phosphate cotransporter-like Protein"/>
    <property type="match status" value="1"/>
</dbReference>
<comment type="subcellular location">
    <subcellularLocation>
        <location evidence="1">Membrane</location>
        <topology evidence="1">Multi-pass membrane protein</topology>
    </subcellularLocation>
</comment>
<evidence type="ECO:0000256" key="5">
    <source>
        <dbReference type="SAM" id="Phobius"/>
    </source>
</evidence>
<evidence type="ECO:0000256" key="2">
    <source>
        <dbReference type="ARBA" id="ARBA00022692"/>
    </source>
</evidence>
<feature type="transmembrane region" description="Helical" evidence="5">
    <location>
        <begin position="62"/>
        <end position="81"/>
    </location>
</feature>
<dbReference type="InterPro" id="IPR011701">
    <property type="entry name" value="MFS"/>
</dbReference>
<dbReference type="InterPro" id="IPR020846">
    <property type="entry name" value="MFS_dom"/>
</dbReference>
<accession>A0AAU9TVT8</accession>